<accession>A0A565AUT7</accession>
<evidence type="ECO:0000256" key="1">
    <source>
        <dbReference type="SAM" id="MobiDB-lite"/>
    </source>
</evidence>
<feature type="compositionally biased region" description="Basic and acidic residues" evidence="1">
    <location>
        <begin position="51"/>
        <end position="70"/>
    </location>
</feature>
<evidence type="ECO:0000313" key="3">
    <source>
        <dbReference type="Proteomes" id="UP000489600"/>
    </source>
</evidence>
<protein>
    <submittedName>
        <fullName evidence="2">Uncharacterized protein</fullName>
    </submittedName>
</protein>
<gene>
    <name evidence="2" type="ORF">ANE_LOCUS2780</name>
</gene>
<sequence>MTLRRDNRNIDIKNRNKTNESKRENDEEDEELCQGFSHGLRPEKSSTQTLGERRVTEGGSRRSCAEPEAM</sequence>
<organism evidence="2 3">
    <name type="scientific">Arabis nemorensis</name>
    <dbReference type="NCBI Taxonomy" id="586526"/>
    <lineage>
        <taxon>Eukaryota</taxon>
        <taxon>Viridiplantae</taxon>
        <taxon>Streptophyta</taxon>
        <taxon>Embryophyta</taxon>
        <taxon>Tracheophyta</taxon>
        <taxon>Spermatophyta</taxon>
        <taxon>Magnoliopsida</taxon>
        <taxon>eudicotyledons</taxon>
        <taxon>Gunneridae</taxon>
        <taxon>Pentapetalae</taxon>
        <taxon>rosids</taxon>
        <taxon>malvids</taxon>
        <taxon>Brassicales</taxon>
        <taxon>Brassicaceae</taxon>
        <taxon>Arabideae</taxon>
        <taxon>Arabis</taxon>
    </lineage>
</organism>
<dbReference type="EMBL" id="CABITT030000001">
    <property type="protein sequence ID" value="VVA92335.1"/>
    <property type="molecule type" value="Genomic_DNA"/>
</dbReference>
<comment type="caution">
    <text evidence="2">The sequence shown here is derived from an EMBL/GenBank/DDBJ whole genome shotgun (WGS) entry which is preliminary data.</text>
</comment>
<dbReference type="Proteomes" id="UP000489600">
    <property type="component" value="Unassembled WGS sequence"/>
</dbReference>
<feature type="compositionally biased region" description="Basic and acidic residues" evidence="1">
    <location>
        <begin position="1"/>
        <end position="25"/>
    </location>
</feature>
<proteinExistence type="predicted"/>
<reference evidence="2" key="1">
    <citation type="submission" date="2019-07" db="EMBL/GenBank/DDBJ databases">
        <authorList>
            <person name="Dittberner H."/>
        </authorList>
    </citation>
    <scope>NUCLEOTIDE SEQUENCE [LARGE SCALE GENOMIC DNA]</scope>
</reference>
<dbReference type="AlphaFoldDB" id="A0A565AUT7"/>
<feature type="region of interest" description="Disordered" evidence="1">
    <location>
        <begin position="1"/>
        <end position="70"/>
    </location>
</feature>
<name>A0A565AUT7_9BRAS</name>
<keyword evidence="3" id="KW-1185">Reference proteome</keyword>
<evidence type="ECO:0000313" key="2">
    <source>
        <dbReference type="EMBL" id="VVA92335.1"/>
    </source>
</evidence>